<dbReference type="Gene3D" id="3.40.630.30">
    <property type="match status" value="1"/>
</dbReference>
<dbReference type="EMBL" id="JBHUCX010000020">
    <property type="protein sequence ID" value="MFD1674521.1"/>
    <property type="molecule type" value="Genomic_DNA"/>
</dbReference>
<dbReference type="InterPro" id="IPR016181">
    <property type="entry name" value="Acyl_CoA_acyltransferase"/>
</dbReference>
<comment type="caution">
    <text evidence="4">The sequence shown here is derived from an EMBL/GenBank/DDBJ whole genome shotgun (WGS) entry which is preliminary data.</text>
</comment>
<dbReference type="PROSITE" id="PS51186">
    <property type="entry name" value="GNAT"/>
    <property type="match status" value="1"/>
</dbReference>
<dbReference type="SUPFAM" id="SSF55729">
    <property type="entry name" value="Acyl-CoA N-acyltransferases (Nat)"/>
    <property type="match status" value="1"/>
</dbReference>
<accession>A0ABW4JDV3</accession>
<evidence type="ECO:0000313" key="4">
    <source>
        <dbReference type="EMBL" id="MFD1674521.1"/>
    </source>
</evidence>
<keyword evidence="1 4" id="KW-0808">Transferase</keyword>
<dbReference type="PANTHER" id="PTHR43877">
    <property type="entry name" value="AMINOALKYLPHOSPHONATE N-ACETYLTRANSFERASE-RELATED-RELATED"/>
    <property type="match status" value="1"/>
</dbReference>
<keyword evidence="2 4" id="KW-0012">Acyltransferase</keyword>
<dbReference type="InterPro" id="IPR000182">
    <property type="entry name" value="GNAT_dom"/>
</dbReference>
<evidence type="ECO:0000256" key="1">
    <source>
        <dbReference type="ARBA" id="ARBA00022679"/>
    </source>
</evidence>
<evidence type="ECO:0000313" key="5">
    <source>
        <dbReference type="Proteomes" id="UP001597079"/>
    </source>
</evidence>
<dbReference type="Pfam" id="PF00583">
    <property type="entry name" value="Acetyltransf_1"/>
    <property type="match status" value="1"/>
</dbReference>
<dbReference type="CDD" id="cd04301">
    <property type="entry name" value="NAT_SF"/>
    <property type="match status" value="1"/>
</dbReference>
<keyword evidence="5" id="KW-1185">Reference proteome</keyword>
<dbReference type="Proteomes" id="UP001597079">
    <property type="component" value="Unassembled WGS sequence"/>
</dbReference>
<dbReference type="GO" id="GO:0016746">
    <property type="term" value="F:acyltransferase activity"/>
    <property type="evidence" value="ECO:0007669"/>
    <property type="project" value="UniProtKB-KW"/>
</dbReference>
<proteinExistence type="predicted"/>
<sequence>MDDLVVRPAQHGDIDELTELMYAYIVDFYQRPKPPVEKLHALIGMLLFKQQGIQFVAWQNGKLVGFATLYFTFSTLRPDKIAVMNDLYVAEEVRGTGVAASLFEACHTYATENGYAHMSWVTADDNRRAQRFYAKMGGQAADWINYSIPTTNKH</sequence>
<dbReference type="EC" id="2.3.-.-" evidence="4"/>
<organism evidence="4 5">
    <name type="scientific">Alicyclobacillus fodiniaquatilis</name>
    <dbReference type="NCBI Taxonomy" id="1661150"/>
    <lineage>
        <taxon>Bacteria</taxon>
        <taxon>Bacillati</taxon>
        <taxon>Bacillota</taxon>
        <taxon>Bacilli</taxon>
        <taxon>Bacillales</taxon>
        <taxon>Alicyclobacillaceae</taxon>
        <taxon>Alicyclobacillus</taxon>
    </lineage>
</organism>
<name>A0ABW4JDV3_9BACL</name>
<feature type="domain" description="N-acetyltransferase" evidence="3">
    <location>
        <begin position="4"/>
        <end position="154"/>
    </location>
</feature>
<evidence type="ECO:0000259" key="3">
    <source>
        <dbReference type="PROSITE" id="PS51186"/>
    </source>
</evidence>
<gene>
    <name evidence="4" type="ORF">ACFSB2_07350</name>
</gene>
<dbReference type="InterPro" id="IPR050832">
    <property type="entry name" value="Bact_Acetyltransf"/>
</dbReference>
<reference evidence="5" key="1">
    <citation type="journal article" date="2019" name="Int. J. Syst. Evol. Microbiol.">
        <title>The Global Catalogue of Microorganisms (GCM) 10K type strain sequencing project: providing services to taxonomists for standard genome sequencing and annotation.</title>
        <authorList>
            <consortium name="The Broad Institute Genomics Platform"/>
            <consortium name="The Broad Institute Genome Sequencing Center for Infectious Disease"/>
            <person name="Wu L."/>
            <person name="Ma J."/>
        </authorList>
    </citation>
    <scope>NUCLEOTIDE SEQUENCE [LARGE SCALE GENOMIC DNA]</scope>
    <source>
        <strain evidence="5">CGMCC 1.12286</strain>
    </source>
</reference>
<evidence type="ECO:0000256" key="2">
    <source>
        <dbReference type="ARBA" id="ARBA00023315"/>
    </source>
</evidence>
<protein>
    <submittedName>
        <fullName evidence="4">GNAT family N-acetyltransferase</fullName>
        <ecNumber evidence="4">2.3.-.-</ecNumber>
    </submittedName>
</protein>
<dbReference type="RefSeq" id="WP_377942387.1">
    <property type="nucleotide sequence ID" value="NZ_JBHUCX010000020.1"/>
</dbReference>